<evidence type="ECO:0000256" key="1">
    <source>
        <dbReference type="PIRSR" id="PIRSR634015-1"/>
    </source>
</evidence>
<dbReference type="SUPFAM" id="SSF63737">
    <property type="entry name" value="Leukotriene A4 hydrolase N-terminal domain"/>
    <property type="match status" value="1"/>
</dbReference>
<feature type="binding site" evidence="2">
    <location>
        <position position="323"/>
    </location>
    <ligand>
        <name>Zn(2+)</name>
        <dbReference type="ChEBI" id="CHEBI:29105"/>
        <note>catalytic</note>
    </ligand>
</feature>
<dbReference type="GO" id="GO:0008270">
    <property type="term" value="F:zinc ion binding"/>
    <property type="evidence" value="ECO:0007669"/>
    <property type="project" value="InterPro"/>
</dbReference>
<feature type="binding site" evidence="2">
    <location>
        <position position="342"/>
    </location>
    <ligand>
        <name>Zn(2+)</name>
        <dbReference type="ChEBI" id="CHEBI:29105"/>
        <note>catalytic</note>
    </ligand>
</feature>
<keyword evidence="6" id="KW-1185">Reference proteome</keyword>
<dbReference type="Gene3D" id="2.60.40.1730">
    <property type="entry name" value="tricorn interacting facor f3 domain"/>
    <property type="match status" value="1"/>
</dbReference>
<feature type="domain" description="Peptidase M1 membrane alanine aminopeptidase" evidence="3">
    <location>
        <begin position="315"/>
        <end position="455"/>
    </location>
</feature>
<dbReference type="InterPro" id="IPR045357">
    <property type="entry name" value="Aminopeptidase_N-like_N"/>
</dbReference>
<protein>
    <submittedName>
        <fullName evidence="5">Peptidase M1</fullName>
    </submittedName>
</protein>
<dbReference type="Proteomes" id="UP000239068">
    <property type="component" value="Unassembled WGS sequence"/>
</dbReference>
<proteinExistence type="predicted"/>
<dbReference type="PANTHER" id="PTHR45726">
    <property type="entry name" value="LEUKOTRIENE A-4 HYDROLASE"/>
    <property type="match status" value="1"/>
</dbReference>
<dbReference type="InterPro" id="IPR042097">
    <property type="entry name" value="Aminopeptidase_N-like_N_sf"/>
</dbReference>
<sequence length="535" mass="61764">MKIKAVAEKAYTAQDTLRGKITPERAWWNLTHYKLDFELDIENKFLTGSNTITYTVLVANKSMQIDLQPPLKITKVLQSGTSLNFTQNGNAYFIQLNENQVVGSSKEIEVFYEGNPKEAPRPPWDGGFTWRKDASGKPVVFTSCQGEGASLWWPNKDHMYDEPDNGMTIRATVSSDLMAVANGKLTATEKNKNGKTTYEWTVLNPINNYGVSLNVADYAHFSDPYKGLNGTLECDFYVYQENLEKAKAQFKQVHLMLEAFEHWFGPYPFYEDGYKLVEGVGMEHQSAIGYWGYQNGMPRDGQDSSGSGWGLKFDYLIIHESGHEWFANNITYKDMADMWVHEGFTTYSEALYVEYHYGQKAGEEYIKGLSKKIKNDQPIIGDYDINDIEYSGDVYAKSAVVLHTLRHALNDDTKWRAILTGLNKEFYHKTVTTAEVENYITKRSGLNLKLFFDQYLRTTQIPTLEYYFKENQFVYRWINTIVDFEMPLKVTLNNQELWITPKTKWTYYYVNDADAKKEVTIDPNFYVASFRNMEN</sequence>
<dbReference type="Gene3D" id="1.10.390.10">
    <property type="entry name" value="Neutral Protease Domain 2"/>
    <property type="match status" value="1"/>
</dbReference>
<dbReference type="CDD" id="cd09603">
    <property type="entry name" value="M1_APN_like"/>
    <property type="match status" value="1"/>
</dbReference>
<dbReference type="InterPro" id="IPR014782">
    <property type="entry name" value="Peptidase_M1_dom"/>
</dbReference>
<comment type="caution">
    <text evidence="5">The sequence shown here is derived from an EMBL/GenBank/DDBJ whole genome shotgun (WGS) entry which is preliminary data.</text>
</comment>
<evidence type="ECO:0000256" key="2">
    <source>
        <dbReference type="PIRSR" id="PIRSR634015-3"/>
    </source>
</evidence>
<comment type="cofactor">
    <cofactor evidence="2">
        <name>Zn(2+)</name>
        <dbReference type="ChEBI" id="CHEBI:29105"/>
    </cofactor>
    <text evidence="2">Binds 1 zinc ion per subunit.</text>
</comment>
<name>A0A2S7WZI4_9FLAO</name>
<feature type="active site" description="Proton donor" evidence="1">
    <location>
        <position position="395"/>
    </location>
</feature>
<keyword evidence="2" id="KW-0862">Zinc</keyword>
<evidence type="ECO:0000313" key="5">
    <source>
        <dbReference type="EMBL" id="PQJ82936.1"/>
    </source>
</evidence>
<evidence type="ECO:0000259" key="4">
    <source>
        <dbReference type="Pfam" id="PF17900"/>
    </source>
</evidence>
<feature type="domain" description="Aminopeptidase N-like N-terminal" evidence="4">
    <location>
        <begin position="31"/>
        <end position="205"/>
    </location>
</feature>
<gene>
    <name evidence="5" type="ORF">BTO16_02275</name>
</gene>
<accession>A0A2S7WZI4</accession>
<reference evidence="5 6" key="1">
    <citation type="submission" date="2016-12" db="EMBL/GenBank/DDBJ databases">
        <title>Trade-off between light-utilization and light-protection in marine flavobacteria.</title>
        <authorList>
            <person name="Kumagai Y."/>
            <person name="Yoshizawa S."/>
            <person name="Kogure K."/>
            <person name="Iwasaki W."/>
        </authorList>
    </citation>
    <scope>NUCLEOTIDE SEQUENCE [LARGE SCALE GENOMIC DNA]</scope>
    <source>
        <strain evidence="5 6">ATCC 43844</strain>
    </source>
</reference>
<organism evidence="5 6">
    <name type="scientific">Polaribacter glomeratus</name>
    <dbReference type="NCBI Taxonomy" id="102"/>
    <lineage>
        <taxon>Bacteria</taxon>
        <taxon>Pseudomonadati</taxon>
        <taxon>Bacteroidota</taxon>
        <taxon>Flavobacteriia</taxon>
        <taxon>Flavobacteriales</taxon>
        <taxon>Flavobacteriaceae</taxon>
    </lineage>
</organism>
<dbReference type="Pfam" id="PF01433">
    <property type="entry name" value="Peptidase_M1"/>
    <property type="match status" value="1"/>
</dbReference>
<feature type="active site" description="Proton acceptor" evidence="1">
    <location>
        <position position="320"/>
    </location>
</feature>
<dbReference type="InterPro" id="IPR027268">
    <property type="entry name" value="Peptidase_M4/M1_CTD_sf"/>
</dbReference>
<evidence type="ECO:0000259" key="3">
    <source>
        <dbReference type="Pfam" id="PF01433"/>
    </source>
</evidence>
<feature type="binding site" evidence="2">
    <location>
        <position position="319"/>
    </location>
    <ligand>
        <name>Zn(2+)</name>
        <dbReference type="ChEBI" id="CHEBI:29105"/>
        <note>catalytic</note>
    </ligand>
</feature>
<evidence type="ECO:0000313" key="6">
    <source>
        <dbReference type="Proteomes" id="UP000239068"/>
    </source>
</evidence>
<dbReference type="GO" id="GO:0008237">
    <property type="term" value="F:metallopeptidase activity"/>
    <property type="evidence" value="ECO:0007669"/>
    <property type="project" value="InterPro"/>
</dbReference>
<dbReference type="AlphaFoldDB" id="A0A2S7WZI4"/>
<dbReference type="Pfam" id="PF17900">
    <property type="entry name" value="Peptidase_M1_N"/>
    <property type="match status" value="1"/>
</dbReference>
<dbReference type="EMBL" id="MSCM01000001">
    <property type="protein sequence ID" value="PQJ82936.1"/>
    <property type="molecule type" value="Genomic_DNA"/>
</dbReference>
<dbReference type="SUPFAM" id="SSF55486">
    <property type="entry name" value="Metalloproteases ('zincins'), catalytic domain"/>
    <property type="match status" value="1"/>
</dbReference>
<dbReference type="InterPro" id="IPR034015">
    <property type="entry name" value="M1_LTA4H"/>
</dbReference>
<dbReference type="PANTHER" id="PTHR45726:SF3">
    <property type="entry name" value="LEUKOTRIENE A-4 HYDROLASE"/>
    <property type="match status" value="1"/>
</dbReference>
<dbReference type="OrthoDB" id="100605at2"/>
<keyword evidence="2" id="KW-0479">Metal-binding</keyword>